<dbReference type="PRINTS" id="PR00115">
    <property type="entry name" value="F16BPHPHTASE"/>
</dbReference>
<dbReference type="GO" id="GO:0030388">
    <property type="term" value="P:fructose 1,6-bisphosphate metabolic process"/>
    <property type="evidence" value="ECO:0007669"/>
    <property type="project" value="TreeGrafter"/>
</dbReference>
<feature type="domain" description="Fructose-1-6-bisphosphatase class 1 C-terminal" evidence="12">
    <location>
        <begin position="190"/>
        <end position="322"/>
    </location>
</feature>
<dbReference type="EC" id="3.1.3.11" evidence="9"/>
<feature type="domain" description="Fructose-1-6-bisphosphatase class I N-terminal" evidence="11">
    <location>
        <begin position="56"/>
        <end position="185"/>
    </location>
</feature>
<evidence type="ECO:0000313" key="14">
    <source>
        <dbReference type="Proteomes" id="UP000631694"/>
    </source>
</evidence>
<dbReference type="InterPro" id="IPR000146">
    <property type="entry name" value="FBPase_class-1"/>
</dbReference>
<dbReference type="EMBL" id="JADZLT010000040">
    <property type="protein sequence ID" value="MBH0236765.1"/>
    <property type="molecule type" value="Genomic_DNA"/>
</dbReference>
<dbReference type="SUPFAM" id="SSF56655">
    <property type="entry name" value="Carbohydrate phosphatase"/>
    <property type="match status" value="1"/>
</dbReference>
<evidence type="ECO:0000256" key="2">
    <source>
        <dbReference type="ARBA" id="ARBA00005215"/>
    </source>
</evidence>
<dbReference type="InterPro" id="IPR033391">
    <property type="entry name" value="FBPase_N"/>
</dbReference>
<evidence type="ECO:0000259" key="11">
    <source>
        <dbReference type="Pfam" id="PF00316"/>
    </source>
</evidence>
<keyword evidence="6 9" id="KW-0378">Hydrolase</keyword>
<comment type="caution">
    <text evidence="9">Lacks conserved residue(s) required for the propagation of feature annotation.</text>
</comment>
<comment type="similarity">
    <text evidence="3 9 10">Belongs to the FBPase class 1 family.</text>
</comment>
<dbReference type="Pfam" id="PF00316">
    <property type="entry name" value="FBPase"/>
    <property type="match status" value="1"/>
</dbReference>
<keyword evidence="8 9" id="KW-0119">Carbohydrate metabolism</keyword>
<organism evidence="13 14">
    <name type="scientific">Methylobrevis albus</name>
    <dbReference type="NCBI Taxonomy" id="2793297"/>
    <lineage>
        <taxon>Bacteria</taxon>
        <taxon>Pseudomonadati</taxon>
        <taxon>Pseudomonadota</taxon>
        <taxon>Alphaproteobacteria</taxon>
        <taxon>Hyphomicrobiales</taxon>
        <taxon>Pleomorphomonadaceae</taxon>
        <taxon>Methylobrevis</taxon>
    </lineage>
</organism>
<feature type="binding site" evidence="9">
    <location>
        <position position="110"/>
    </location>
    <ligand>
        <name>Mg(2+)</name>
        <dbReference type="ChEBI" id="CHEBI:18420"/>
        <label>1</label>
    </ligand>
</feature>
<keyword evidence="4 9" id="KW-0963">Cytoplasm</keyword>
<dbReference type="GO" id="GO:0005829">
    <property type="term" value="C:cytosol"/>
    <property type="evidence" value="ECO:0007669"/>
    <property type="project" value="TreeGrafter"/>
</dbReference>
<feature type="binding site" evidence="9">
    <location>
        <position position="272"/>
    </location>
    <ligand>
        <name>Mg(2+)</name>
        <dbReference type="ChEBI" id="CHEBI:18420"/>
        <label>2</label>
    </ligand>
</feature>
<evidence type="ECO:0000256" key="9">
    <source>
        <dbReference type="HAMAP-Rule" id="MF_01855"/>
    </source>
</evidence>
<feature type="binding site" evidence="9">
    <location>
        <begin position="113"/>
        <end position="116"/>
    </location>
    <ligand>
        <name>substrate</name>
    </ligand>
</feature>
<name>A0A931HZW0_9HYPH</name>
<dbReference type="PIRSF" id="PIRSF500210">
    <property type="entry name" value="FBPtase"/>
    <property type="match status" value="1"/>
</dbReference>
<dbReference type="GO" id="GO:0006002">
    <property type="term" value="P:fructose 6-phosphate metabolic process"/>
    <property type="evidence" value="ECO:0007669"/>
    <property type="project" value="TreeGrafter"/>
</dbReference>
<dbReference type="InterPro" id="IPR044015">
    <property type="entry name" value="FBPase_C_dom"/>
</dbReference>
<dbReference type="RefSeq" id="WP_197309864.1">
    <property type="nucleotide sequence ID" value="NZ_JADZLT010000040.1"/>
</dbReference>
<comment type="catalytic activity">
    <reaction evidence="1 9">
        <text>beta-D-fructose 1,6-bisphosphate + H2O = beta-D-fructose 6-phosphate + phosphate</text>
        <dbReference type="Rhea" id="RHEA:11064"/>
        <dbReference type="ChEBI" id="CHEBI:15377"/>
        <dbReference type="ChEBI" id="CHEBI:32966"/>
        <dbReference type="ChEBI" id="CHEBI:43474"/>
        <dbReference type="ChEBI" id="CHEBI:57634"/>
        <dbReference type="EC" id="3.1.3.11"/>
    </reaction>
</comment>
<dbReference type="PIRSF" id="PIRSF000904">
    <property type="entry name" value="FBPtase_SBPase"/>
    <property type="match status" value="1"/>
</dbReference>
<sequence length="343" mass="36067">MTIGIGLEAYLDAWAGTDSGRTAVASALLALAEAGLELAEIVGGGDLVTNQAAIVGDNAGGDAQKALDVRSHEVVVAALKRTSAVAMVASEEADDTETLNEGGLVVVATDPLDGSSNIDTNISIGTIFSILPMTETGNPFLVPGRNQLAGGYVVYGPHLDLAFTLGEGTHVFTYDRGAGAFRMVAENVTIAPTTREYAINASNYRHWSEGIRAWVDDCLAGADGPLGTDYNMRWVGSLVADTSRILSRGGVFLYPGDSRKGYAKGRLRILYEANPIAMMIEQAGGTASNGRQPILDIEVTELHQRTGLVFGAAEEVARIERYEANPAGSGSSPLFGNRGLFRT</sequence>
<keyword evidence="7 9" id="KW-0460">Magnesium</keyword>
<dbReference type="AlphaFoldDB" id="A0A931HZW0"/>
<accession>A0A931HZW0</accession>
<dbReference type="CDD" id="cd00354">
    <property type="entry name" value="FBPase"/>
    <property type="match status" value="1"/>
</dbReference>
<dbReference type="GO" id="GO:0006000">
    <property type="term" value="P:fructose metabolic process"/>
    <property type="evidence" value="ECO:0007669"/>
    <property type="project" value="TreeGrafter"/>
</dbReference>
<evidence type="ECO:0000256" key="5">
    <source>
        <dbReference type="ARBA" id="ARBA00022723"/>
    </source>
</evidence>
<comment type="subunit">
    <text evidence="9">Homotetramer.</text>
</comment>
<comment type="caution">
    <text evidence="13">The sequence shown here is derived from an EMBL/GenBank/DDBJ whole genome shotgun (WGS) entry which is preliminary data.</text>
</comment>
<dbReference type="GO" id="GO:0005986">
    <property type="term" value="P:sucrose biosynthetic process"/>
    <property type="evidence" value="ECO:0007669"/>
    <property type="project" value="TreeGrafter"/>
</dbReference>
<feature type="binding site" evidence="9">
    <location>
        <position position="200"/>
    </location>
    <ligand>
        <name>substrate</name>
    </ligand>
</feature>
<comment type="subcellular location">
    <subcellularLocation>
        <location evidence="9">Cytoplasm</location>
    </subcellularLocation>
</comment>
<feature type="binding site" evidence="9">
    <location>
        <position position="91"/>
    </location>
    <ligand>
        <name>Mg(2+)</name>
        <dbReference type="ChEBI" id="CHEBI:18420"/>
        <label>1</label>
    </ligand>
</feature>
<comment type="pathway">
    <text evidence="2">Carbohydrate biosynthesis; Calvin cycle.</text>
</comment>
<dbReference type="FunFam" id="3.40.190.80:FF:000011">
    <property type="entry name" value="Fructose-1,6-bisphosphatase class 1"/>
    <property type="match status" value="1"/>
</dbReference>
<feature type="binding site" evidence="9">
    <location>
        <position position="113"/>
    </location>
    <ligand>
        <name>Mg(2+)</name>
        <dbReference type="ChEBI" id="CHEBI:18420"/>
        <label>2</label>
    </ligand>
</feature>
<evidence type="ECO:0000256" key="1">
    <source>
        <dbReference type="ARBA" id="ARBA00001273"/>
    </source>
</evidence>
<dbReference type="HAMAP" id="MF_01855">
    <property type="entry name" value="FBPase_class1"/>
    <property type="match status" value="1"/>
</dbReference>
<dbReference type="InterPro" id="IPR028343">
    <property type="entry name" value="FBPtase"/>
</dbReference>
<dbReference type="GO" id="GO:0000287">
    <property type="term" value="F:magnesium ion binding"/>
    <property type="evidence" value="ECO:0007669"/>
    <property type="project" value="UniProtKB-UniRule"/>
</dbReference>
<dbReference type="PROSITE" id="PS00124">
    <property type="entry name" value="FBPASE"/>
    <property type="match status" value="1"/>
</dbReference>
<evidence type="ECO:0000256" key="8">
    <source>
        <dbReference type="ARBA" id="ARBA00023277"/>
    </source>
</evidence>
<evidence type="ECO:0000259" key="12">
    <source>
        <dbReference type="Pfam" id="PF18913"/>
    </source>
</evidence>
<feature type="binding site" evidence="9">
    <location>
        <position position="112"/>
    </location>
    <ligand>
        <name>Mg(2+)</name>
        <dbReference type="ChEBI" id="CHEBI:18420"/>
        <label>1</label>
    </ligand>
</feature>
<reference evidence="13" key="1">
    <citation type="submission" date="2020-12" db="EMBL/GenBank/DDBJ databases">
        <title>Methylobrevis albus sp. nov., isolated from fresh water lack sediment.</title>
        <authorList>
            <person name="Zou Q."/>
        </authorList>
    </citation>
    <scope>NUCLEOTIDE SEQUENCE</scope>
    <source>
        <strain evidence="13">L22</strain>
    </source>
</reference>
<dbReference type="PANTHER" id="PTHR11556:SF35">
    <property type="entry name" value="SEDOHEPTULOSE-1,7-BISPHOSPHATASE, CHLOROPLASTIC"/>
    <property type="match status" value="1"/>
</dbReference>
<evidence type="ECO:0000256" key="7">
    <source>
        <dbReference type="ARBA" id="ARBA00022842"/>
    </source>
</evidence>
<dbReference type="GO" id="GO:0042132">
    <property type="term" value="F:fructose 1,6-bisphosphate 1-phosphatase activity"/>
    <property type="evidence" value="ECO:0007669"/>
    <property type="project" value="UniProtKB-UniRule"/>
</dbReference>
<dbReference type="Gene3D" id="3.40.190.80">
    <property type="match status" value="1"/>
</dbReference>
<gene>
    <name evidence="9" type="primary">fbp</name>
    <name evidence="13" type="ORF">I5731_02930</name>
</gene>
<protein>
    <recommendedName>
        <fullName evidence="9">Fructose-1,6-bisphosphatase class 1</fullName>
        <shortName evidence="9">FBPase class 1</shortName>
        <ecNumber evidence="9">3.1.3.11</ecNumber>
    </recommendedName>
    <alternativeName>
        <fullName evidence="9">D-fructose-1,6-bisphosphate 1-phosphohydrolase class 1</fullName>
    </alternativeName>
</protein>
<keyword evidence="14" id="KW-1185">Reference proteome</keyword>
<dbReference type="Pfam" id="PF18913">
    <property type="entry name" value="FBPase_C"/>
    <property type="match status" value="1"/>
</dbReference>
<comment type="cofactor">
    <cofactor evidence="9">
        <name>Mg(2+)</name>
        <dbReference type="ChEBI" id="CHEBI:18420"/>
    </cofactor>
    <text evidence="9">Binds 2 magnesium ions per subunit.</text>
</comment>
<evidence type="ECO:0000256" key="10">
    <source>
        <dbReference type="RuleBase" id="RU000508"/>
    </source>
</evidence>
<dbReference type="GO" id="GO:0006094">
    <property type="term" value="P:gluconeogenesis"/>
    <property type="evidence" value="ECO:0007669"/>
    <property type="project" value="UniProtKB-UniRule"/>
</dbReference>
<evidence type="ECO:0000313" key="13">
    <source>
        <dbReference type="EMBL" id="MBH0236765.1"/>
    </source>
</evidence>
<dbReference type="NCBIfam" id="NF006780">
    <property type="entry name" value="PRK09293.1-4"/>
    <property type="match status" value="1"/>
</dbReference>
<dbReference type="Proteomes" id="UP000631694">
    <property type="component" value="Unassembled WGS sequence"/>
</dbReference>
<keyword evidence="5 9" id="KW-0479">Metal-binding</keyword>
<feature type="binding site" evidence="9">
    <location>
        <position position="110"/>
    </location>
    <ligand>
        <name>Mg(2+)</name>
        <dbReference type="ChEBI" id="CHEBI:18420"/>
        <label>2</label>
    </ligand>
</feature>
<dbReference type="InterPro" id="IPR020548">
    <property type="entry name" value="Fructose_bisphosphatase_AS"/>
</dbReference>
<dbReference type="Gene3D" id="3.30.540.10">
    <property type="entry name" value="Fructose-1,6-Bisphosphatase, subunit A, domain 1"/>
    <property type="match status" value="1"/>
</dbReference>
<dbReference type="PANTHER" id="PTHR11556">
    <property type="entry name" value="FRUCTOSE-1,6-BISPHOSPHATASE-RELATED"/>
    <property type="match status" value="1"/>
</dbReference>
<evidence type="ECO:0000256" key="6">
    <source>
        <dbReference type="ARBA" id="ARBA00022801"/>
    </source>
</evidence>
<dbReference type="NCBIfam" id="NF006779">
    <property type="entry name" value="PRK09293.1-3"/>
    <property type="match status" value="1"/>
</dbReference>
<evidence type="ECO:0000256" key="4">
    <source>
        <dbReference type="ARBA" id="ARBA00022490"/>
    </source>
</evidence>
<evidence type="ECO:0000256" key="3">
    <source>
        <dbReference type="ARBA" id="ARBA00010941"/>
    </source>
</evidence>
<proteinExistence type="inferred from homology"/>